<dbReference type="PANTHER" id="PTHR30386:SF17">
    <property type="entry name" value="ALKALINE PROTEASE SECRETION PROTEIN APRE"/>
    <property type="match status" value="1"/>
</dbReference>
<evidence type="ECO:0000256" key="1">
    <source>
        <dbReference type="ARBA" id="ARBA00004377"/>
    </source>
</evidence>
<evidence type="ECO:0000313" key="14">
    <source>
        <dbReference type="Proteomes" id="UP000291613"/>
    </source>
</evidence>
<name>A0A4Q9GLA9_9HYPH</name>
<feature type="domain" description="AprE-like beta-barrel" evidence="12">
    <location>
        <begin position="336"/>
        <end position="424"/>
    </location>
</feature>
<evidence type="ECO:0000259" key="11">
    <source>
        <dbReference type="Pfam" id="PF25994"/>
    </source>
</evidence>
<evidence type="ECO:0000256" key="2">
    <source>
        <dbReference type="ARBA" id="ARBA00009477"/>
    </source>
</evidence>
<keyword evidence="7 9" id="KW-1133">Transmembrane helix</keyword>
<evidence type="ECO:0000256" key="3">
    <source>
        <dbReference type="ARBA" id="ARBA00022448"/>
    </source>
</evidence>
<dbReference type="Pfam" id="PF25994">
    <property type="entry name" value="HH_AprE"/>
    <property type="match status" value="1"/>
</dbReference>
<evidence type="ECO:0000256" key="7">
    <source>
        <dbReference type="ARBA" id="ARBA00022989"/>
    </source>
</evidence>
<keyword evidence="5 9" id="KW-0997">Cell inner membrane</keyword>
<sequence length="449" mass="48952">MKAELPTIIDDQAPRRRPERLAPRLRGVAIAGGVVIFGFMGGFAVWAATAPLSAGAVVRGTVGPEASRKSVSHYEGGIVSAILVKEGDFVKRGQPLVTLERAQAQANVGQIRGALSRRQAEAARLVAELAGAPEPDFAEAQAAAGDDPEFPSFVMGQSRLFQANVKSLEEKKDLLQAQIAKLKAQIEGAHQRIAGSNEQRRLVDVQLADTQTLMDKGLARKPQILELQRRISELDTDISATTYDIKRAEIETVEKQITLRNADTTYLSDTSTELSKARSEIAGLQSRLSAGADVLTRTQVLSPDNGYVLNLQVKTVGGVVRPGVEILQIVPVDGDLVIEGRVTPQEIRNIEPGQPARVSFMTFAMRDMPMIPGRVVKVAADIITDPQTRENYYTAQVAVDRAAFAAYAKPDEMKPGTPVEAYVEARKRVAMEYFIDPVVHSFRKSFREQ</sequence>
<gene>
    <name evidence="13" type="ORF">EYR15_02525</name>
</gene>
<dbReference type="RefSeq" id="WP_131001289.1">
    <property type="nucleotide sequence ID" value="NZ_JBHSZR010000002.1"/>
</dbReference>
<evidence type="ECO:0000256" key="9">
    <source>
        <dbReference type="RuleBase" id="RU365093"/>
    </source>
</evidence>
<comment type="subcellular location">
    <subcellularLocation>
        <location evidence="1 9">Cell inner membrane</location>
        <topology evidence="1 9">Single-pass membrane protein</topology>
    </subcellularLocation>
</comment>
<dbReference type="InterPro" id="IPR050739">
    <property type="entry name" value="MFP"/>
</dbReference>
<comment type="similarity">
    <text evidence="2 9">Belongs to the membrane fusion protein (MFP) (TC 8.A.1) family.</text>
</comment>
<keyword evidence="3 9" id="KW-0813">Transport</keyword>
<dbReference type="InterPro" id="IPR058781">
    <property type="entry name" value="HH_AprE-like"/>
</dbReference>
<keyword evidence="14" id="KW-1185">Reference proteome</keyword>
<accession>A0A4Q9GLA9</accession>
<dbReference type="EMBL" id="SIUB01000001">
    <property type="protein sequence ID" value="TBN55038.1"/>
    <property type="molecule type" value="Genomic_DNA"/>
</dbReference>
<dbReference type="Gene3D" id="1.10.287.470">
    <property type="entry name" value="Helix hairpin bin"/>
    <property type="match status" value="1"/>
</dbReference>
<dbReference type="OrthoDB" id="9810980at2"/>
<dbReference type="GO" id="GO:0015031">
    <property type="term" value="P:protein transport"/>
    <property type="evidence" value="ECO:0007669"/>
    <property type="project" value="InterPro"/>
</dbReference>
<keyword evidence="8 9" id="KW-0472">Membrane</keyword>
<dbReference type="NCBIfam" id="TIGR01843">
    <property type="entry name" value="type_I_hlyD"/>
    <property type="match status" value="1"/>
</dbReference>
<proteinExistence type="inferred from homology"/>
<keyword evidence="10" id="KW-0175">Coiled coil</keyword>
<reference evidence="13 14" key="1">
    <citation type="submission" date="2019-02" db="EMBL/GenBank/DDBJ databases">
        <title>Hansschlegelia quercus sp. nov., a novel methylotrophic bacterium from buds of oak (Quercus robur L.).</title>
        <authorList>
            <person name="Agafonova N.V."/>
            <person name="Kaparullina E.N."/>
            <person name="Grouzdev D.S."/>
            <person name="Doronina N.V."/>
        </authorList>
    </citation>
    <scope>NUCLEOTIDE SEQUENCE [LARGE SCALE GENOMIC DNA]</scope>
    <source>
        <strain evidence="13 14">Dub</strain>
    </source>
</reference>
<dbReference type="PANTHER" id="PTHR30386">
    <property type="entry name" value="MEMBRANE FUSION SUBUNIT OF EMRAB-TOLC MULTIDRUG EFFLUX PUMP"/>
    <property type="match status" value="1"/>
</dbReference>
<dbReference type="Pfam" id="PF26002">
    <property type="entry name" value="Beta-barrel_AprE"/>
    <property type="match status" value="1"/>
</dbReference>
<dbReference type="InterPro" id="IPR058982">
    <property type="entry name" value="Beta-barrel_AprE"/>
</dbReference>
<feature type="transmembrane region" description="Helical" evidence="9">
    <location>
        <begin position="25"/>
        <end position="48"/>
    </location>
</feature>
<dbReference type="InterPro" id="IPR010129">
    <property type="entry name" value="T1SS_HlyD"/>
</dbReference>
<organism evidence="13 14">
    <name type="scientific">Hansschlegelia quercus</name>
    <dbReference type="NCBI Taxonomy" id="2528245"/>
    <lineage>
        <taxon>Bacteria</taxon>
        <taxon>Pseudomonadati</taxon>
        <taxon>Pseudomonadota</taxon>
        <taxon>Alphaproteobacteria</taxon>
        <taxon>Hyphomicrobiales</taxon>
        <taxon>Methylopilaceae</taxon>
        <taxon>Hansschlegelia</taxon>
    </lineage>
</organism>
<evidence type="ECO:0000313" key="13">
    <source>
        <dbReference type="EMBL" id="TBN55038.1"/>
    </source>
</evidence>
<feature type="coiled-coil region" evidence="10">
    <location>
        <begin position="158"/>
        <end position="199"/>
    </location>
</feature>
<evidence type="ECO:0000259" key="12">
    <source>
        <dbReference type="Pfam" id="PF26002"/>
    </source>
</evidence>
<dbReference type="GO" id="GO:0005886">
    <property type="term" value="C:plasma membrane"/>
    <property type="evidence" value="ECO:0007669"/>
    <property type="project" value="UniProtKB-SubCell"/>
</dbReference>
<evidence type="ECO:0000256" key="10">
    <source>
        <dbReference type="SAM" id="Coils"/>
    </source>
</evidence>
<dbReference type="PRINTS" id="PR01490">
    <property type="entry name" value="RTXTOXIND"/>
</dbReference>
<dbReference type="Gene3D" id="2.40.30.170">
    <property type="match status" value="1"/>
</dbReference>
<comment type="caution">
    <text evidence="13">The sequence shown here is derived from an EMBL/GenBank/DDBJ whole genome shotgun (WGS) entry which is preliminary data.</text>
</comment>
<dbReference type="AlphaFoldDB" id="A0A4Q9GLA9"/>
<evidence type="ECO:0000256" key="5">
    <source>
        <dbReference type="ARBA" id="ARBA00022519"/>
    </source>
</evidence>
<evidence type="ECO:0000256" key="6">
    <source>
        <dbReference type="ARBA" id="ARBA00022692"/>
    </source>
</evidence>
<keyword evidence="6 9" id="KW-0812">Transmembrane</keyword>
<evidence type="ECO:0000256" key="8">
    <source>
        <dbReference type="ARBA" id="ARBA00023136"/>
    </source>
</evidence>
<dbReference type="Proteomes" id="UP000291613">
    <property type="component" value="Unassembled WGS sequence"/>
</dbReference>
<feature type="domain" description="AprE-like long alpha-helical hairpin" evidence="11">
    <location>
        <begin position="104"/>
        <end position="293"/>
    </location>
</feature>
<protein>
    <recommendedName>
        <fullName evidence="9">Membrane fusion protein (MFP) family protein</fullName>
    </recommendedName>
</protein>
<keyword evidence="4 9" id="KW-1003">Cell membrane</keyword>
<dbReference type="SUPFAM" id="SSF111369">
    <property type="entry name" value="HlyD-like secretion proteins"/>
    <property type="match status" value="1"/>
</dbReference>
<evidence type="ECO:0000256" key="4">
    <source>
        <dbReference type="ARBA" id="ARBA00022475"/>
    </source>
</evidence>
<dbReference type="Gene3D" id="2.40.50.100">
    <property type="match status" value="1"/>
</dbReference>